<protein>
    <submittedName>
        <fullName evidence="1">Uncharacterized protein</fullName>
    </submittedName>
</protein>
<gene>
    <name evidence="1" type="ORF">QFZ49_003744</name>
</gene>
<keyword evidence="2" id="KW-1185">Reference proteome</keyword>
<comment type="caution">
    <text evidence="1">The sequence shown here is derived from an EMBL/GenBank/DDBJ whole genome shotgun (WGS) entry which is preliminary data.</text>
</comment>
<dbReference type="EMBL" id="JAUSZS010000004">
    <property type="protein sequence ID" value="MDQ0933804.1"/>
    <property type="molecule type" value="Genomic_DNA"/>
</dbReference>
<dbReference type="RefSeq" id="WP_307627519.1">
    <property type="nucleotide sequence ID" value="NZ_JAUSZS010000004.1"/>
</dbReference>
<sequence length="172" mass="18614">MPNIEDILKAAKPRESIVKVCIRGDLAGEVARLADELSKVSQEWEPADLADVHPGRKIAAELKKAREDAREAEVPFTLRYIGDRAYSDLVAAHPSDNANELFDDRTFPRALIAASCADPVMNDDQAADLFEIINEGEIKKLFDAAWDVHNSADAVPFSLAASALLAGLGDAS</sequence>
<evidence type="ECO:0000313" key="1">
    <source>
        <dbReference type="EMBL" id="MDQ0933804.1"/>
    </source>
</evidence>
<proteinExistence type="predicted"/>
<dbReference type="Proteomes" id="UP001223072">
    <property type="component" value="Unassembled WGS sequence"/>
</dbReference>
<evidence type="ECO:0000313" key="2">
    <source>
        <dbReference type="Proteomes" id="UP001223072"/>
    </source>
</evidence>
<name>A0ABU0RP85_9ACTN</name>
<reference evidence="1 2" key="1">
    <citation type="submission" date="2023-07" db="EMBL/GenBank/DDBJ databases">
        <title>Comparative genomics of wheat-associated soil bacteria to identify genetic determinants of phenazine resistance.</title>
        <authorList>
            <person name="Mouncey N."/>
        </authorList>
    </citation>
    <scope>NUCLEOTIDE SEQUENCE [LARGE SCALE GENOMIC DNA]</scope>
    <source>
        <strain evidence="1 2">W2I16</strain>
    </source>
</reference>
<organism evidence="1 2">
    <name type="scientific">Streptomyces turgidiscabies</name>
    <dbReference type="NCBI Taxonomy" id="85558"/>
    <lineage>
        <taxon>Bacteria</taxon>
        <taxon>Bacillati</taxon>
        <taxon>Actinomycetota</taxon>
        <taxon>Actinomycetes</taxon>
        <taxon>Kitasatosporales</taxon>
        <taxon>Streptomycetaceae</taxon>
        <taxon>Streptomyces</taxon>
    </lineage>
</organism>
<accession>A0ABU0RP85</accession>